<feature type="binding site" evidence="9">
    <location>
        <position position="87"/>
    </location>
    <ligand>
        <name>Zn(2+)</name>
        <dbReference type="ChEBI" id="CHEBI:29105"/>
    </ligand>
</feature>
<dbReference type="GO" id="GO:0005975">
    <property type="term" value="P:carbohydrate metabolic process"/>
    <property type="evidence" value="ECO:0007669"/>
    <property type="project" value="InterPro"/>
</dbReference>
<evidence type="ECO:0000256" key="5">
    <source>
        <dbReference type="ARBA" id="ARBA00023295"/>
    </source>
</evidence>
<evidence type="ECO:0000256" key="1">
    <source>
        <dbReference type="ARBA" id="ARBA00001412"/>
    </source>
</evidence>
<dbReference type="AlphaFoldDB" id="A0A5C1QH01"/>
<feature type="binding site" evidence="8">
    <location>
        <position position="290"/>
    </location>
    <ligand>
        <name>substrate</name>
    </ligand>
</feature>
<gene>
    <name evidence="12" type="ORF">EW093_06530</name>
</gene>
<feature type="domain" description="Glycoside hydrolase family 42 N-terminal" evidence="10">
    <location>
        <begin position="2"/>
        <end position="360"/>
    </location>
</feature>
<dbReference type="GO" id="GO:0004565">
    <property type="term" value="F:beta-galactosidase activity"/>
    <property type="evidence" value="ECO:0007669"/>
    <property type="project" value="UniProtKB-EC"/>
</dbReference>
<dbReference type="KEGG" id="sper:EW093_06530"/>
<reference evidence="12 13" key="1">
    <citation type="submission" date="2019-02" db="EMBL/GenBank/DDBJ databases">
        <authorList>
            <person name="Fomenkov A."/>
            <person name="Dubinina G."/>
            <person name="Grabovich M."/>
            <person name="Vincze T."/>
            <person name="Roberts R.J."/>
        </authorList>
    </citation>
    <scope>NUCLEOTIDE SEQUENCE [LARGE SCALE GENOMIC DNA]</scope>
    <source>
        <strain evidence="12 13">P</strain>
    </source>
</reference>
<dbReference type="InterPro" id="IPR013780">
    <property type="entry name" value="Glyco_hydro_b"/>
</dbReference>
<dbReference type="InterPro" id="IPR003476">
    <property type="entry name" value="Glyco_hydro_42"/>
</dbReference>
<feature type="domain" description="Beta-galactosidase trimerisation" evidence="11">
    <location>
        <begin position="373"/>
        <end position="572"/>
    </location>
</feature>
<evidence type="ECO:0000256" key="9">
    <source>
        <dbReference type="PIRSR" id="PIRSR001084-3"/>
    </source>
</evidence>
<feature type="binding site" evidence="9">
    <location>
        <position position="127"/>
    </location>
    <ligand>
        <name>Zn(2+)</name>
        <dbReference type="ChEBI" id="CHEBI:29105"/>
    </ligand>
</feature>
<dbReference type="Gene3D" id="3.40.50.880">
    <property type="match status" value="1"/>
</dbReference>
<dbReference type="InterPro" id="IPR013529">
    <property type="entry name" value="Glyco_hydro_42_N"/>
</dbReference>
<dbReference type="Proteomes" id="UP000323824">
    <property type="component" value="Chromosome"/>
</dbReference>
<feature type="active site" description="Proton donor" evidence="7">
    <location>
        <position position="122"/>
    </location>
</feature>
<evidence type="ECO:0000259" key="11">
    <source>
        <dbReference type="Pfam" id="PF08532"/>
    </source>
</evidence>
<dbReference type="PANTHER" id="PTHR36447">
    <property type="entry name" value="BETA-GALACTOSIDASE GANA"/>
    <property type="match status" value="1"/>
</dbReference>
<reference evidence="12 13" key="2">
    <citation type="submission" date="2019-09" db="EMBL/GenBank/DDBJ databases">
        <title>Complete Genome Sequence and Methylome Analysis of free living Spirochaetas.</title>
        <authorList>
            <person name="Leshcheva N."/>
            <person name="Mikheeva N."/>
        </authorList>
    </citation>
    <scope>NUCLEOTIDE SEQUENCE [LARGE SCALE GENOMIC DNA]</scope>
    <source>
        <strain evidence="12 13">P</strain>
    </source>
</reference>
<keyword evidence="4 6" id="KW-0378">Hydrolase</keyword>
<evidence type="ECO:0000259" key="10">
    <source>
        <dbReference type="Pfam" id="PF02449"/>
    </source>
</evidence>
<proteinExistence type="inferred from homology"/>
<feature type="binding site" evidence="9">
    <location>
        <position position="132"/>
    </location>
    <ligand>
        <name>Zn(2+)</name>
        <dbReference type="ChEBI" id="CHEBI:29105"/>
    </ligand>
</feature>
<evidence type="ECO:0000256" key="8">
    <source>
        <dbReference type="PIRSR" id="PIRSR001084-2"/>
    </source>
</evidence>
<comment type="catalytic activity">
    <reaction evidence="1 6">
        <text>Hydrolysis of terminal non-reducing beta-D-galactose residues in beta-D-galactosides.</text>
        <dbReference type="EC" id="3.2.1.23"/>
    </reaction>
</comment>
<dbReference type="EMBL" id="CP035807">
    <property type="protein sequence ID" value="QEN06359.1"/>
    <property type="molecule type" value="Genomic_DNA"/>
</dbReference>
<accession>A0A5C1QH01</accession>
<dbReference type="PANTHER" id="PTHR36447:SF1">
    <property type="entry name" value="BETA-GALACTOSIDASE GANA"/>
    <property type="match status" value="1"/>
</dbReference>
<feature type="binding site" evidence="9">
    <location>
        <position position="129"/>
    </location>
    <ligand>
        <name>Zn(2+)</name>
        <dbReference type="ChEBI" id="CHEBI:29105"/>
    </ligand>
</feature>
<dbReference type="Pfam" id="PF02449">
    <property type="entry name" value="Glyco_hydro_42"/>
    <property type="match status" value="1"/>
</dbReference>
<sequence length="650" mass="75039">MKLFKEAGVNIVTLPVFSWAKFQSDETSYHFQWFDKIIDRITDAGLSICFATSTAVQPAWMSRKYPNILPVDFQGNRRKFGGRVKFCPNSKEYNKFSTKLVEQLVERYGDNKNIKFWHIGNEYDNWCYCEKCENDFKLFLKKRYKTVDNLNRAWYTSFWGHTLYSWDDIVAPSGLTEMWNDNGRIRTTFQSISLDYARFMSESIFNCYKAEYDIIKKAYPNIPITTNFMGFFKPINYFKWAPYIDIISWDSYPGVNDPAYLTSMRHDLMRSLKKDRPFLLMEQTPSQTNWSQFNSQKRPGDMALQSFQAVAHGSDSVMFFQLRRSIGACEKFHSGLIDHVGHGNTRVFKECAELGKLLNNIGDSITGTIQKNDVAILFDWENWWALEYSSGPSTQLEYLKEMEKYYYALFKSSIGVDFITPDSKLGEYKTIIAPTLYLLSNENALNIITYVKEGGTLLTTFQSGIVDESDTVHPGGYPGPLRKLLGIWVEETDSLPMGVYNSAIPVDPSFKKEVKCDLIFDVIHLEGAKVLAKYGSDYYQNTPVITENRFGSGRALYVGSSLEQDGIDNVVELSIGLKKHVFNIPSNVEYSKREDENKELHFFLNHTGEHRHITWDQVNYIDLTSQKNVNGFIELEPKGIKILLRNKNEF</sequence>
<dbReference type="EC" id="3.2.1.23" evidence="3 6"/>
<dbReference type="Gene3D" id="3.20.20.80">
    <property type="entry name" value="Glycosidases"/>
    <property type="match status" value="1"/>
</dbReference>
<dbReference type="Pfam" id="PF08532">
    <property type="entry name" value="Glyco_hydro_42M"/>
    <property type="match status" value="1"/>
</dbReference>
<keyword evidence="9" id="KW-0479">Metal-binding</keyword>
<dbReference type="SUPFAM" id="SSF51445">
    <property type="entry name" value="(Trans)glycosidases"/>
    <property type="match status" value="1"/>
</dbReference>
<dbReference type="CDD" id="cd03143">
    <property type="entry name" value="A4_beta-galactosidase_middle_domain"/>
    <property type="match status" value="1"/>
</dbReference>
<feature type="active site" description="Nucleophile" evidence="7">
    <location>
        <position position="282"/>
    </location>
</feature>
<dbReference type="InterPro" id="IPR017853">
    <property type="entry name" value="GH"/>
</dbReference>
<dbReference type="GO" id="GO:0009341">
    <property type="term" value="C:beta-galactosidase complex"/>
    <property type="evidence" value="ECO:0007669"/>
    <property type="project" value="InterPro"/>
</dbReference>
<dbReference type="InterPro" id="IPR029062">
    <property type="entry name" value="Class_I_gatase-like"/>
</dbReference>
<dbReference type="SUPFAM" id="SSF52317">
    <property type="entry name" value="Class I glutamine amidotransferase-like"/>
    <property type="match status" value="1"/>
</dbReference>
<keyword evidence="9" id="KW-0862">Zinc</keyword>
<dbReference type="PIRSF" id="PIRSF001084">
    <property type="entry name" value="B-galactosidase"/>
    <property type="match status" value="1"/>
</dbReference>
<protein>
    <recommendedName>
        <fullName evidence="3 6">Beta-galactosidase</fullName>
        <shortName evidence="6">Beta-gal</shortName>
        <ecNumber evidence="3 6">3.2.1.23</ecNumber>
    </recommendedName>
</protein>
<dbReference type="GO" id="GO:0046872">
    <property type="term" value="F:metal ion binding"/>
    <property type="evidence" value="ECO:0007669"/>
    <property type="project" value="UniProtKB-KW"/>
</dbReference>
<dbReference type="Gene3D" id="2.60.40.1180">
    <property type="entry name" value="Golgi alpha-mannosidase II"/>
    <property type="match status" value="1"/>
</dbReference>
<name>A0A5C1QH01_9SPIO</name>
<dbReference type="OrthoDB" id="9800974at2"/>
<dbReference type="InterPro" id="IPR013738">
    <property type="entry name" value="Beta_galactosidase_Trimer"/>
</dbReference>
<evidence type="ECO:0000313" key="12">
    <source>
        <dbReference type="EMBL" id="QEN06359.1"/>
    </source>
</evidence>
<keyword evidence="5 6" id="KW-0326">Glycosidase</keyword>
<evidence type="ECO:0000256" key="4">
    <source>
        <dbReference type="ARBA" id="ARBA00022801"/>
    </source>
</evidence>
<evidence type="ECO:0000256" key="7">
    <source>
        <dbReference type="PIRSR" id="PIRSR001084-1"/>
    </source>
</evidence>
<keyword evidence="13" id="KW-1185">Reference proteome</keyword>
<evidence type="ECO:0000256" key="6">
    <source>
        <dbReference type="PIRNR" id="PIRNR001084"/>
    </source>
</evidence>
<evidence type="ECO:0000256" key="2">
    <source>
        <dbReference type="ARBA" id="ARBA00005940"/>
    </source>
</evidence>
<feature type="binding site" evidence="8">
    <location>
        <position position="121"/>
    </location>
    <ligand>
        <name>substrate</name>
    </ligand>
</feature>
<feature type="binding site" evidence="8">
    <location>
        <position position="83"/>
    </location>
    <ligand>
        <name>substrate</name>
    </ligand>
</feature>
<evidence type="ECO:0000313" key="13">
    <source>
        <dbReference type="Proteomes" id="UP000323824"/>
    </source>
</evidence>
<organism evidence="12 13">
    <name type="scientific">Thiospirochaeta perfilievii</name>
    <dbReference type="NCBI Taxonomy" id="252967"/>
    <lineage>
        <taxon>Bacteria</taxon>
        <taxon>Pseudomonadati</taxon>
        <taxon>Spirochaetota</taxon>
        <taxon>Spirochaetia</taxon>
        <taxon>Spirochaetales</taxon>
        <taxon>Spirochaetaceae</taxon>
        <taxon>Thiospirochaeta</taxon>
    </lineage>
</organism>
<evidence type="ECO:0000256" key="3">
    <source>
        <dbReference type="ARBA" id="ARBA00012756"/>
    </source>
</evidence>
<comment type="similarity">
    <text evidence="2 6">Belongs to the glycosyl hydrolase 42 family.</text>
</comment>